<evidence type="ECO:0000259" key="9">
    <source>
        <dbReference type="Pfam" id="PF00924"/>
    </source>
</evidence>
<feature type="transmembrane region" description="Helical" evidence="8">
    <location>
        <begin position="577"/>
        <end position="599"/>
    </location>
</feature>
<organism evidence="13">
    <name type="scientific">Roseomonas mucosa</name>
    <dbReference type="NCBI Taxonomy" id="207340"/>
    <lineage>
        <taxon>Bacteria</taxon>
        <taxon>Pseudomonadati</taxon>
        <taxon>Pseudomonadota</taxon>
        <taxon>Alphaproteobacteria</taxon>
        <taxon>Acetobacterales</taxon>
        <taxon>Roseomonadaceae</taxon>
        <taxon>Roseomonas</taxon>
    </lineage>
</organism>
<protein>
    <submittedName>
        <fullName evidence="13">Mechanosensitive ion channel</fullName>
    </submittedName>
</protein>
<dbReference type="InterPro" id="IPR049142">
    <property type="entry name" value="MS_channel_1st"/>
</dbReference>
<gene>
    <name evidence="13" type="ORF">RADP37_01258</name>
</gene>
<feature type="domain" description="Mechanosensitive ion channel MscS" evidence="9">
    <location>
        <begin position="669"/>
        <end position="736"/>
    </location>
</feature>
<feature type="transmembrane region" description="Helical" evidence="8">
    <location>
        <begin position="539"/>
        <end position="565"/>
    </location>
</feature>
<feature type="compositionally biased region" description="Low complexity" evidence="7">
    <location>
        <begin position="151"/>
        <end position="176"/>
    </location>
</feature>
<keyword evidence="6 8" id="KW-0472">Membrane</keyword>
<evidence type="ECO:0000256" key="3">
    <source>
        <dbReference type="ARBA" id="ARBA00022475"/>
    </source>
</evidence>
<feature type="domain" description="Mechanosensitive ion channel MscS C-terminal" evidence="10">
    <location>
        <begin position="744"/>
        <end position="829"/>
    </location>
</feature>
<dbReference type="GO" id="GO:0008381">
    <property type="term" value="F:mechanosensitive monoatomic ion channel activity"/>
    <property type="evidence" value="ECO:0007669"/>
    <property type="project" value="InterPro"/>
</dbReference>
<evidence type="ECO:0000313" key="13">
    <source>
        <dbReference type="EMBL" id="AWV22219.1"/>
    </source>
</evidence>
<dbReference type="Gene3D" id="1.10.287.1260">
    <property type="match status" value="1"/>
</dbReference>
<feature type="transmembrane region" description="Helical" evidence="8">
    <location>
        <begin position="375"/>
        <end position="396"/>
    </location>
</feature>
<dbReference type="InterPro" id="IPR049278">
    <property type="entry name" value="MS_channel_C"/>
</dbReference>
<feature type="compositionally biased region" description="Pro residues" evidence="7">
    <location>
        <begin position="46"/>
        <end position="79"/>
    </location>
</feature>
<dbReference type="Pfam" id="PF25392">
    <property type="entry name" value="MS_channel_TM1"/>
    <property type="match status" value="1"/>
</dbReference>
<dbReference type="InterPro" id="IPR010920">
    <property type="entry name" value="LSM_dom_sf"/>
</dbReference>
<evidence type="ECO:0000259" key="11">
    <source>
        <dbReference type="Pfam" id="PF21088"/>
    </source>
</evidence>
<dbReference type="SUPFAM" id="SSF82689">
    <property type="entry name" value="Mechanosensitive channel protein MscS (YggB), C-terminal domain"/>
    <property type="match status" value="1"/>
</dbReference>
<feature type="domain" description="Mechanosensitive ion channel transmembrane helices 2/3" evidence="11">
    <location>
        <begin position="629"/>
        <end position="668"/>
    </location>
</feature>
<dbReference type="Gene3D" id="2.30.30.60">
    <property type="match status" value="1"/>
</dbReference>
<feature type="transmembrane region" description="Helical" evidence="8">
    <location>
        <begin position="457"/>
        <end position="475"/>
    </location>
</feature>
<dbReference type="InterPro" id="IPR011066">
    <property type="entry name" value="MscS_channel_C_sf"/>
</dbReference>
<keyword evidence="5 8" id="KW-1133">Transmembrane helix</keyword>
<evidence type="ECO:0000256" key="7">
    <source>
        <dbReference type="SAM" id="MobiDB-lite"/>
    </source>
</evidence>
<keyword evidence="4 8" id="KW-0812">Transmembrane</keyword>
<feature type="compositionally biased region" description="Low complexity" evidence="7">
    <location>
        <begin position="134"/>
        <end position="144"/>
    </location>
</feature>
<feature type="region of interest" description="Disordered" evidence="7">
    <location>
        <begin position="46"/>
        <end position="97"/>
    </location>
</feature>
<evidence type="ECO:0000256" key="4">
    <source>
        <dbReference type="ARBA" id="ARBA00022692"/>
    </source>
</evidence>
<dbReference type="Gene3D" id="3.30.70.100">
    <property type="match status" value="1"/>
</dbReference>
<accession>A0A4Y1MX71</accession>
<dbReference type="RefSeq" id="WP_252571125.1">
    <property type="nucleotide sequence ID" value="NZ_CP025189.1"/>
</dbReference>
<dbReference type="SUPFAM" id="SSF50182">
    <property type="entry name" value="Sm-like ribonucleoproteins"/>
    <property type="match status" value="1"/>
</dbReference>
<dbReference type="Pfam" id="PF21082">
    <property type="entry name" value="MS_channel_3rd"/>
    <property type="match status" value="1"/>
</dbReference>
<dbReference type="InterPro" id="IPR011014">
    <property type="entry name" value="MscS_channel_TM-2"/>
</dbReference>
<dbReference type="Pfam" id="PF00924">
    <property type="entry name" value="MS_channel_2nd"/>
    <property type="match status" value="1"/>
</dbReference>
<reference evidence="13" key="1">
    <citation type="submission" date="2017-12" db="EMBL/GenBank/DDBJ databases">
        <authorList>
            <person name="Martens C."/>
            <person name="Dahlstrom E."/>
            <person name="Barbian K."/>
            <person name="Sykora L."/>
            <person name="Ricklefs S."/>
            <person name="Bruno D."/>
            <person name="Anzick I."/>
            <person name="Myles I."/>
            <person name="Datta S.K."/>
        </authorList>
    </citation>
    <scope>NUCLEOTIDE SEQUENCE</scope>
    <source>
        <strain evidence="13">AD2</strain>
    </source>
</reference>
<dbReference type="GO" id="GO:0005886">
    <property type="term" value="C:plasma membrane"/>
    <property type="evidence" value="ECO:0007669"/>
    <property type="project" value="UniProtKB-SubCell"/>
</dbReference>
<name>A0A4Y1MX71_9PROT</name>
<dbReference type="SUPFAM" id="SSF82861">
    <property type="entry name" value="Mechanosensitive channel protein MscS (YggB), transmembrane region"/>
    <property type="match status" value="1"/>
</dbReference>
<sequence length="850" mass="90183">MPRRPFARLLALLLLASLILALPLPLASPGALTRMALAQMAPAEPLPPAQAVPPAPAAPAAPPRPAEASPAPRPAPPPAAHNGNQPASPGRAASLPPGEAERMLGVLRDETRRNELIRSLETLGAAERARREGGTPAPAEAPAGALPPAPASASSAAPVEGAAAPPSAAAAPTAEAPATPQASSVVVPNNLVGQIASGAAERLRHALDQVMAGARVLADLPAVASWASGVARDPVARVRITDAAWKMLLTFGLGVLAEIAVYHLLRVPRRRLDAMAPAPGGRWNWLRRVPVVAGRLLLDLLPVLGFALVAYPMVEAVRPLPTTELVLLTINNAYVLCRAIMMASRMLLSPASAHLRLVRMPDETAAYFTRWLRRIVGLSVFGYALAEASLQFGVPWAVHDGIIRLIMLLVSLMLVIVVVQKRQVVAGLLRAPALPPGEEPSGSRAALRTLRNRLAEIWHVVVILWLLALWGVWALEVPDGFSRLLRGTGATLLILGVAKGLDVGLRQLLDRAMALPAGLAARYPGLELRATRYGPLLRSLVSGVLTVAALLLLLEAWGIGAFAWFTQGRLGSRILGALGSIGVSALVAILVWEVANSAIARQLTKASREGQAARSARVRTLLPMMRTALMIVILIFLVLNVLSEIGVNVAPLIAGASVVGVAIGFGSQTLVKDVVTGLFLLLEDAVAVGDSVTLGTPPQTGVVERLSIRSIRLRAVDGSVHIIPFSAVTSVTNMTRDFAFAMLEFSLSYGEDTDRVAEVLRQIAKEMRAEARWSGAIRDDLDVMGVDRLLETGVVLRARLKTEPSQRFPVGREMNRRIQARFEELGIVIPSPWRKAATEEDQMHATGASA</sequence>
<feature type="transmembrane region" description="Helical" evidence="8">
    <location>
        <begin position="292"/>
        <end position="313"/>
    </location>
</feature>
<feature type="transmembrane region" description="Helical" evidence="8">
    <location>
        <begin position="645"/>
        <end position="665"/>
    </location>
</feature>
<dbReference type="InterPro" id="IPR023408">
    <property type="entry name" value="MscS_beta-dom_sf"/>
</dbReference>
<feature type="transmembrane region" description="Helical" evidence="8">
    <location>
        <begin position="620"/>
        <end position="639"/>
    </location>
</feature>
<evidence type="ECO:0000256" key="2">
    <source>
        <dbReference type="ARBA" id="ARBA00008017"/>
    </source>
</evidence>
<dbReference type="InterPro" id="IPR045276">
    <property type="entry name" value="YbiO_bact"/>
</dbReference>
<feature type="domain" description="Moderate conductance mechanosensitive channel YbiO-like transmembrane helix 1" evidence="12">
    <location>
        <begin position="488"/>
        <end position="564"/>
    </location>
</feature>
<dbReference type="InterPro" id="IPR057485">
    <property type="entry name" value="YbiO-like_TM1"/>
</dbReference>
<comment type="similarity">
    <text evidence="2">Belongs to the MscS (TC 1.A.23) family.</text>
</comment>
<feature type="transmembrane region" description="Helical" evidence="8">
    <location>
        <begin position="402"/>
        <end position="420"/>
    </location>
</feature>
<comment type="subcellular location">
    <subcellularLocation>
        <location evidence="1">Cell membrane</location>
        <topology evidence="1">Multi-pass membrane protein</topology>
    </subcellularLocation>
</comment>
<evidence type="ECO:0000259" key="12">
    <source>
        <dbReference type="Pfam" id="PF25392"/>
    </source>
</evidence>
<dbReference type="PANTHER" id="PTHR30460:SF0">
    <property type="entry name" value="MODERATE CONDUCTANCE MECHANOSENSITIVE CHANNEL YBIO"/>
    <property type="match status" value="1"/>
</dbReference>
<evidence type="ECO:0000259" key="10">
    <source>
        <dbReference type="Pfam" id="PF21082"/>
    </source>
</evidence>
<evidence type="ECO:0000256" key="8">
    <source>
        <dbReference type="SAM" id="Phobius"/>
    </source>
</evidence>
<dbReference type="PANTHER" id="PTHR30460">
    <property type="entry name" value="MODERATE CONDUCTANCE MECHANOSENSITIVE CHANNEL YBIO"/>
    <property type="match status" value="1"/>
</dbReference>
<evidence type="ECO:0000256" key="1">
    <source>
        <dbReference type="ARBA" id="ARBA00004651"/>
    </source>
</evidence>
<dbReference type="Pfam" id="PF21088">
    <property type="entry name" value="MS_channel_1st"/>
    <property type="match status" value="1"/>
</dbReference>
<feature type="transmembrane region" description="Helical" evidence="8">
    <location>
        <begin position="243"/>
        <end position="265"/>
    </location>
</feature>
<dbReference type="AlphaFoldDB" id="A0A4Y1MX71"/>
<evidence type="ECO:0000256" key="5">
    <source>
        <dbReference type="ARBA" id="ARBA00022989"/>
    </source>
</evidence>
<proteinExistence type="inferred from homology"/>
<feature type="region of interest" description="Disordered" evidence="7">
    <location>
        <begin position="120"/>
        <end position="176"/>
    </location>
</feature>
<dbReference type="InterPro" id="IPR006685">
    <property type="entry name" value="MscS_channel_2nd"/>
</dbReference>
<keyword evidence="3" id="KW-1003">Cell membrane</keyword>
<dbReference type="EMBL" id="CP025189">
    <property type="protein sequence ID" value="AWV22219.1"/>
    <property type="molecule type" value="Genomic_DNA"/>
</dbReference>
<evidence type="ECO:0000256" key="6">
    <source>
        <dbReference type="ARBA" id="ARBA00023136"/>
    </source>
</evidence>